<keyword evidence="2" id="KW-0812">Transmembrane</keyword>
<dbReference type="AlphaFoldDB" id="A0A5C6X003"/>
<feature type="transmembrane region" description="Helical" evidence="2">
    <location>
        <begin position="21"/>
        <end position="40"/>
    </location>
</feature>
<proteinExistence type="predicted"/>
<dbReference type="OrthoDB" id="8277135at2"/>
<dbReference type="GO" id="GO:0006355">
    <property type="term" value="P:regulation of DNA-templated transcription"/>
    <property type="evidence" value="ECO:0007669"/>
    <property type="project" value="InterPro"/>
</dbReference>
<sequence>MNINTLAPEHTTNERQERGRLVLFLAIFLLVSTLAGLDLIADLSQDAGPVHLAIEGLLVLGGLFGSFSMMRALQQTTARNRALQTNADALRVKLRARTHEARALNEELSQTRARALQWQREARELMQGLSVAIDRQFDRWELTEAEKEVAMLLLKGLSHKEIAALRQTSDATTRQQARAVYKKGDLSGRNELAAFFLEDLLLPPDAVEKEAS</sequence>
<evidence type="ECO:0000259" key="3">
    <source>
        <dbReference type="SMART" id="SM00421"/>
    </source>
</evidence>
<reference evidence="4 5" key="1">
    <citation type="submission" date="2019-08" db="EMBL/GenBank/DDBJ databases">
        <title>Bradymonadales sp. TMQ4.</title>
        <authorList>
            <person name="Liang Q."/>
        </authorList>
    </citation>
    <scope>NUCLEOTIDE SEQUENCE [LARGE SCALE GENOMIC DNA]</scope>
    <source>
        <strain evidence="4 5">TMQ4</strain>
    </source>
</reference>
<evidence type="ECO:0000256" key="2">
    <source>
        <dbReference type="SAM" id="Phobius"/>
    </source>
</evidence>
<keyword evidence="2" id="KW-0472">Membrane</keyword>
<dbReference type="SMART" id="SM00421">
    <property type="entry name" value="HTH_LUXR"/>
    <property type="match status" value="1"/>
</dbReference>
<keyword evidence="5" id="KW-1185">Reference proteome</keyword>
<keyword evidence="1" id="KW-0175">Coiled coil</keyword>
<dbReference type="InterPro" id="IPR000792">
    <property type="entry name" value="Tscrpt_reg_LuxR_C"/>
</dbReference>
<dbReference type="EMBL" id="VOSM01000010">
    <property type="protein sequence ID" value="TXD35167.1"/>
    <property type="molecule type" value="Genomic_DNA"/>
</dbReference>
<comment type="caution">
    <text evidence="4">The sequence shown here is derived from an EMBL/GenBank/DDBJ whole genome shotgun (WGS) entry which is preliminary data.</text>
</comment>
<dbReference type="GO" id="GO:0003677">
    <property type="term" value="F:DNA binding"/>
    <property type="evidence" value="ECO:0007669"/>
    <property type="project" value="InterPro"/>
</dbReference>
<organism evidence="4 5">
    <name type="scientific">Lujinxingia vulgaris</name>
    <dbReference type="NCBI Taxonomy" id="2600176"/>
    <lineage>
        <taxon>Bacteria</taxon>
        <taxon>Deltaproteobacteria</taxon>
        <taxon>Bradymonadales</taxon>
        <taxon>Lujinxingiaceae</taxon>
        <taxon>Lujinxingia</taxon>
    </lineage>
</organism>
<dbReference type="SUPFAM" id="SSF46894">
    <property type="entry name" value="C-terminal effector domain of the bipartite response regulators"/>
    <property type="match status" value="1"/>
</dbReference>
<name>A0A5C6X003_9DELT</name>
<dbReference type="InterPro" id="IPR036388">
    <property type="entry name" value="WH-like_DNA-bd_sf"/>
</dbReference>
<dbReference type="Proteomes" id="UP000321412">
    <property type="component" value="Unassembled WGS sequence"/>
</dbReference>
<dbReference type="InterPro" id="IPR016032">
    <property type="entry name" value="Sig_transdc_resp-reg_C-effctor"/>
</dbReference>
<evidence type="ECO:0000256" key="1">
    <source>
        <dbReference type="SAM" id="Coils"/>
    </source>
</evidence>
<dbReference type="RefSeq" id="WP_146982630.1">
    <property type="nucleotide sequence ID" value="NZ_VOSM01000010.1"/>
</dbReference>
<feature type="transmembrane region" description="Helical" evidence="2">
    <location>
        <begin position="52"/>
        <end position="73"/>
    </location>
</feature>
<evidence type="ECO:0000313" key="5">
    <source>
        <dbReference type="Proteomes" id="UP000321412"/>
    </source>
</evidence>
<evidence type="ECO:0000313" key="4">
    <source>
        <dbReference type="EMBL" id="TXD35167.1"/>
    </source>
</evidence>
<protein>
    <submittedName>
        <fullName evidence="4">Response regulator transcription factor</fullName>
    </submittedName>
</protein>
<gene>
    <name evidence="4" type="ORF">FRC98_16995</name>
</gene>
<keyword evidence="2" id="KW-1133">Transmembrane helix</keyword>
<feature type="coiled-coil region" evidence="1">
    <location>
        <begin position="73"/>
        <end position="121"/>
    </location>
</feature>
<feature type="domain" description="HTH luxR-type" evidence="3">
    <location>
        <begin position="139"/>
        <end position="196"/>
    </location>
</feature>
<accession>A0A5C6X003</accession>
<dbReference type="Gene3D" id="1.10.10.10">
    <property type="entry name" value="Winged helix-like DNA-binding domain superfamily/Winged helix DNA-binding domain"/>
    <property type="match status" value="1"/>
</dbReference>